<sequence length="1792" mass="201006">MGFLSGVLSNIKDHLGQHNNEISNAIKSLETCKHGGKLGFNDAIGRVVEGVRGYNERVKNSNDSVKSKITDLDSQMKKLKQSVSEDLKNNFAAGAGRIVQGSVDSADQLVKTCLNNADKFNESLDTAKYENVKNAINDLNSIVRDDVNKARACVKLETEQFAALSSKQQEDRKVMREKIERCLTDLGTCVNDSIKKKVKNLVDDLSKKVNEIKRQLEEIKKQLMEYIGELTTWIGQAEPLINSAFGKVEEILKEVNEGDSEKKPFLIASAVREITASVLILHGAGEEAKKHVKEKVTAALKQVKEMNDELKKDLYKVKGAIKKAIWDHVNENIVTTHFNNLEKNVREGLWKIESAIKTPLESTVEKSSFFFEKFEDTKNAIEEAVKNVEGNLQNLEAFKNIESIGSGVEGNVQLLSSLTRAPFTQLKTYFTHLNQDIMIPLKNIMQNRGWQEIIRYADARYVNHNIKDVKDELSKHLTTLQSAVKGSNPGLKFQEVEAQLKSTVGDMFNVKNNIQEKLGSVIELQGMINKLQQSPPTLEQGDAAKIFTALGQIAEGVAEHYKEVVEATIDAITKKLESEVKGVTAAIRKKVSAIYSGIKDANDEEKKIEYSAGSLHEKARGLLTLVNSYKMNVKAELEKLKTETIPQAFKKKSLSGPDSKDYNFGSGIMDDFIRTHAELNTELQASKFQAAVAEKLNTEIGRDALIQGGGVGGKIAEFLKDKYPNYTGQINQDTLELLKTKPDELKGDLPEKIIDIKTQVENALIKIDSEKEYAVKELEKITATLHELCQAVRAAGDHAQGSLKQLQDTYFNTSEYAKNGIRIIQYQLTNLQEDDLAKAIKEATKFLHEAEKIRDDTTRSLKIDVDGQVKEVKRQLTSELDKQYITTMALQLDHFADRVTAHLKGLPEAIEQDKNTGFKGFMEAFEGKPEVKPREKYAFEAPTVELSKLEEFKGAVTKPHNSKKDEFKTLSEEFKKLYINLHLYVNKETVRVNDEENSKKHPAGTDIHDYQRRLLAMYDRFNELMLHIANANRYDHQIPGLLDGLLEALHDLKPDGFAKPSTPVIDCVSSGLTNFIGELSRVYISAYDRQKFGELVKNPNTEYSVLTKEGRDCAKTFLTLLAILNDDLSYFRDQCNSEWSKRKLYSGSSLGSFLRRCGYRVAIKETDQNGELQNKTGFTGSSIYGKLVGENYDHVYRNDKDTKFALENMYAYLTLYYDVCHIAASLSTRRPCSIYEMLGWFTSLVHHPVYFELTTNDFADLFDKPKKKAGGNAAVDGITFEEPSSLLLNAYPQNLTPSDLHDAVMHVTSLAPVILTTIVGYGDEFTTYAVDYHSNAAGFAIPSSPSSCLNMLLELMRRLFPVFRFLHSRCSNLASEYGWYHCAYGSDVESAGWQCKDHSKTDVECRPRSPLMSYLRDSLPGHLPHQLTSVDCKSECKTCPKLTPGMPCITPLGFKGFSGSKRTGKDISNVLIKFFDKGVASCLLSLSPRPPSSLPEHYAFALSFVKGWSFGSSNGLKQKIESTMKTASIDLYSDASPLTNALTQAYGDARSSHGTNHPKSSEDAVSSLSISTRCNGANHCGPYLSTLYSDTYPYFGNKHCDAYMSWSVYLPWTFWQQLNSLYNAFLQIFCQDWGCTGCLRGDTCKKGTHGMLNPDVPGDGCKCPSIVGCKGVGPTLYQYGFTFQDVHCLISNQTKCFNLRNQLFSVLHSQYFKDLFEKCDEFLWIIRQPFSYLVLALWLLSLLYLIHIMVIRLDLLHIKSHLHSPSSHRIAAQSLLAAARVNKLNRVFYLQP</sequence>
<keyword evidence="2" id="KW-0472">Membrane</keyword>
<evidence type="ECO:0000256" key="1">
    <source>
        <dbReference type="SAM" id="Coils"/>
    </source>
</evidence>
<name>A0A061BKG2_BABBI</name>
<dbReference type="RefSeq" id="XP_012770363.1">
    <property type="nucleotide sequence ID" value="XM_012914909.1"/>
</dbReference>
<dbReference type="KEGG" id="bbig:BBBOND_0000630"/>
<proteinExistence type="predicted"/>
<keyword evidence="2" id="KW-1133">Transmembrane helix</keyword>
<feature type="transmembrane region" description="Helical" evidence="2">
    <location>
        <begin position="1730"/>
        <end position="1751"/>
    </location>
</feature>
<protein>
    <recommendedName>
        <fullName evidence="4">C3H1-type domain-containing protein</fullName>
    </recommendedName>
</protein>
<keyword evidence="1" id="KW-0175">Coiled coil</keyword>
<gene>
    <name evidence="3" type="ORF">BBBOND_0000630</name>
</gene>
<reference evidence="3" key="2">
    <citation type="submission" date="2014-06" db="EMBL/GenBank/DDBJ databases">
        <authorList>
            <person name="Aslett M."/>
            <person name="De Silva Nishadi"/>
        </authorList>
    </citation>
    <scope>NUCLEOTIDE SEQUENCE</scope>
    <source>
        <strain evidence="3">Bond</strain>
    </source>
</reference>
<evidence type="ECO:0000256" key="2">
    <source>
        <dbReference type="SAM" id="Phobius"/>
    </source>
</evidence>
<evidence type="ECO:0000313" key="3">
    <source>
        <dbReference type="EMBL" id="CDR71413.1"/>
    </source>
</evidence>
<feature type="coiled-coil region" evidence="1">
    <location>
        <begin position="371"/>
        <end position="398"/>
    </location>
</feature>
<feature type="coiled-coil region" evidence="1">
    <location>
        <begin position="195"/>
        <end position="229"/>
    </location>
</feature>
<keyword evidence="2" id="KW-0812">Transmembrane</keyword>
<evidence type="ECO:0008006" key="4">
    <source>
        <dbReference type="Google" id="ProtNLM"/>
    </source>
</evidence>
<dbReference type="EMBL" id="LK054870">
    <property type="protein sequence ID" value="CDR71413.1"/>
    <property type="molecule type" value="Genomic_DNA"/>
</dbReference>
<organism evidence="3">
    <name type="scientific">Babesia bigemina</name>
    <dbReference type="NCBI Taxonomy" id="5866"/>
    <lineage>
        <taxon>Eukaryota</taxon>
        <taxon>Sar</taxon>
        <taxon>Alveolata</taxon>
        <taxon>Apicomplexa</taxon>
        <taxon>Aconoidasida</taxon>
        <taxon>Piroplasmida</taxon>
        <taxon>Babesiidae</taxon>
        <taxon>Babesia</taxon>
    </lineage>
</organism>
<reference evidence="3" key="1">
    <citation type="journal article" date="2014" name="Nucleic Acids Res.">
        <title>The evolutionary dynamics of variant antigen genes in Babesia reveal a history of genomic innovation underlying host-parasite interaction.</title>
        <authorList>
            <person name="Jackson A.P."/>
            <person name="Otto T.D."/>
            <person name="Darby A."/>
            <person name="Ramaprasad A."/>
            <person name="Xia D."/>
            <person name="Echaide I.E."/>
            <person name="Farber M."/>
            <person name="Gahlot S."/>
            <person name="Gamble J."/>
            <person name="Gupta D."/>
            <person name="Gupta Y."/>
            <person name="Jackson L."/>
            <person name="Malandrin L."/>
            <person name="Malas T.B."/>
            <person name="Moussa E."/>
            <person name="Nair M."/>
            <person name="Reid AJ."/>
            <person name="Sanders M."/>
            <person name="Sharma J."/>
            <person name="Tracey A."/>
            <person name="Quail M.A."/>
            <person name="Weir W."/>
            <person name="Wastling J.M."/>
            <person name="Hall N."/>
            <person name="Willadsen P."/>
            <person name="Lingelbach K."/>
            <person name="Shiels B."/>
            <person name="Tait A."/>
            <person name="Berriman M."/>
            <person name="Allred D.R."/>
            <person name="Pain A."/>
        </authorList>
    </citation>
    <scope>NUCLEOTIDE SEQUENCE</scope>
    <source>
        <strain evidence="3">Bond</strain>
    </source>
</reference>
<accession>A0A061BKG2</accession>
<dbReference type="VEuPathDB" id="PiroplasmaDB:BBBOND_0000630"/>
<dbReference type="GeneID" id="24561640"/>